<feature type="region of interest" description="Disordered" evidence="1">
    <location>
        <begin position="18"/>
        <end position="43"/>
    </location>
</feature>
<proteinExistence type="predicted"/>
<dbReference type="InterPro" id="IPR005302">
    <property type="entry name" value="MoCF_Sase_C"/>
</dbReference>
<dbReference type="PANTHER" id="PTHR30212:SF2">
    <property type="entry name" value="PROTEIN YIIM"/>
    <property type="match status" value="1"/>
</dbReference>
<dbReference type="SUPFAM" id="SSF50800">
    <property type="entry name" value="PK beta-barrel domain-like"/>
    <property type="match status" value="1"/>
</dbReference>
<gene>
    <name evidence="3" type="ORF">Pfl04_25560</name>
</gene>
<accession>A0A8J3LLZ5</accession>
<comment type="caution">
    <text evidence="3">The sequence shown here is derived from an EMBL/GenBank/DDBJ whole genome shotgun (WGS) entry which is preliminary data.</text>
</comment>
<feature type="domain" description="MOSC" evidence="2">
    <location>
        <begin position="34"/>
        <end position="171"/>
    </location>
</feature>
<dbReference type="InterPro" id="IPR052353">
    <property type="entry name" value="Benzoxazolinone_Detox_Enz"/>
</dbReference>
<dbReference type="EMBL" id="BONU01000015">
    <property type="protein sequence ID" value="GIG74152.1"/>
    <property type="molecule type" value="Genomic_DNA"/>
</dbReference>
<dbReference type="RefSeq" id="WP_168078574.1">
    <property type="nucleotide sequence ID" value="NZ_BAAAQJ010000004.1"/>
</dbReference>
<dbReference type="Gene3D" id="2.40.33.20">
    <property type="entry name" value="PK beta-barrel domain-like"/>
    <property type="match status" value="1"/>
</dbReference>
<reference evidence="3" key="1">
    <citation type="submission" date="2021-01" db="EMBL/GenBank/DDBJ databases">
        <title>Whole genome shotgun sequence of Planosporangium flavigriseum NBRC 105377.</title>
        <authorList>
            <person name="Komaki H."/>
            <person name="Tamura T."/>
        </authorList>
    </citation>
    <scope>NUCLEOTIDE SEQUENCE</scope>
    <source>
        <strain evidence="3">NBRC 105377</strain>
    </source>
</reference>
<name>A0A8J3LLZ5_9ACTN</name>
<dbReference type="Proteomes" id="UP000653674">
    <property type="component" value="Unassembled WGS sequence"/>
</dbReference>
<evidence type="ECO:0000259" key="2">
    <source>
        <dbReference type="PROSITE" id="PS51340"/>
    </source>
</evidence>
<dbReference type="AlphaFoldDB" id="A0A8J3LLZ5"/>
<protein>
    <submittedName>
        <fullName evidence="3">Sulfurase</fullName>
    </submittedName>
</protein>
<keyword evidence="4" id="KW-1185">Reference proteome</keyword>
<evidence type="ECO:0000313" key="3">
    <source>
        <dbReference type="EMBL" id="GIG74152.1"/>
    </source>
</evidence>
<dbReference type="InterPro" id="IPR011037">
    <property type="entry name" value="Pyrv_Knase-like_insert_dom_sf"/>
</dbReference>
<dbReference type="PROSITE" id="PS51340">
    <property type="entry name" value="MOSC"/>
    <property type="match status" value="1"/>
</dbReference>
<evidence type="ECO:0000313" key="4">
    <source>
        <dbReference type="Proteomes" id="UP000653674"/>
    </source>
</evidence>
<organism evidence="3 4">
    <name type="scientific">Planosporangium flavigriseum</name>
    <dbReference type="NCBI Taxonomy" id="373681"/>
    <lineage>
        <taxon>Bacteria</taxon>
        <taxon>Bacillati</taxon>
        <taxon>Actinomycetota</taxon>
        <taxon>Actinomycetes</taxon>
        <taxon>Micromonosporales</taxon>
        <taxon>Micromonosporaceae</taxon>
        <taxon>Planosporangium</taxon>
    </lineage>
</organism>
<evidence type="ECO:0000256" key="1">
    <source>
        <dbReference type="SAM" id="MobiDB-lite"/>
    </source>
</evidence>
<dbReference type="GO" id="GO:0030151">
    <property type="term" value="F:molybdenum ion binding"/>
    <property type="evidence" value="ECO:0007669"/>
    <property type="project" value="InterPro"/>
</dbReference>
<sequence length="221" mass="23680">MATVLSVNLAVPRPSAVTTPGVTGIDKRPAARPVRVSAPGPKGNGLTGLEGDRVFDTAYHGGDDQAVYAYAREDLDAWAVELGRDLPSGCFGENLTTSGLDVTGALIGERWRVGDEVVLEIADVRIPCRTFAEWMSEQGWVKRFTARAVPGAYLRVVVPGEIRAGDPVVVLSRPEHDVTVGVTFRALTRESELLPRLLAADALPRGVKETVKKRVAEAPAE</sequence>
<dbReference type="PANTHER" id="PTHR30212">
    <property type="entry name" value="PROTEIN YIIM"/>
    <property type="match status" value="1"/>
</dbReference>
<dbReference type="Pfam" id="PF03473">
    <property type="entry name" value="MOSC"/>
    <property type="match status" value="1"/>
</dbReference>
<dbReference type="GO" id="GO:0003824">
    <property type="term" value="F:catalytic activity"/>
    <property type="evidence" value="ECO:0007669"/>
    <property type="project" value="InterPro"/>
</dbReference>
<dbReference type="GO" id="GO:0030170">
    <property type="term" value="F:pyridoxal phosphate binding"/>
    <property type="evidence" value="ECO:0007669"/>
    <property type="project" value="InterPro"/>
</dbReference>